<accession>B1NEW5</accession>
<protein>
    <submittedName>
        <fullName evidence="2">Putative antimicrobial peptide</fullName>
    </submittedName>
</protein>
<evidence type="ECO:0000256" key="1">
    <source>
        <dbReference type="SAM" id="MobiDB-lite"/>
    </source>
</evidence>
<name>B1NEW5_9HYME</name>
<feature type="non-terminal residue" evidence="2">
    <location>
        <position position="1"/>
    </location>
</feature>
<proteinExistence type="evidence at transcript level"/>
<organism evidence="2">
    <name type="scientific">Pteromalus puparum</name>
    <dbReference type="NCBI Taxonomy" id="32389"/>
    <lineage>
        <taxon>Eukaryota</taxon>
        <taxon>Metazoa</taxon>
        <taxon>Ecdysozoa</taxon>
        <taxon>Arthropoda</taxon>
        <taxon>Hexapoda</taxon>
        <taxon>Insecta</taxon>
        <taxon>Pterygota</taxon>
        <taxon>Neoptera</taxon>
        <taxon>Endopterygota</taxon>
        <taxon>Hymenoptera</taxon>
        <taxon>Apocrita</taxon>
        <taxon>Proctotrupomorpha</taxon>
        <taxon>Chalcidoidea</taxon>
        <taxon>Pteromalidae</taxon>
        <taxon>Pteromalinae</taxon>
        <taxon>Pteromalus</taxon>
    </lineage>
</organism>
<dbReference type="EMBL" id="EF444542">
    <property type="protein sequence ID" value="ABS44874.1"/>
    <property type="molecule type" value="mRNA"/>
</dbReference>
<evidence type="ECO:0000313" key="2">
    <source>
        <dbReference type="EMBL" id="ABS44874.1"/>
    </source>
</evidence>
<sequence>SCSCSGTISPYGLRTCRATKTKPSHPTTKETHPQTLPTMSILKPHP</sequence>
<feature type="region of interest" description="Disordered" evidence="1">
    <location>
        <begin position="1"/>
        <end position="46"/>
    </location>
</feature>
<dbReference type="AlphaFoldDB" id="B1NEW5"/>
<reference evidence="2" key="1">
    <citation type="journal article" date="2009" name="Gene">
        <title>Screening and cloning of antimicrobial DNA sequences using a vital staining method.</title>
        <authorList>
            <person name="Cheng X."/>
            <person name="Liu G."/>
            <person name="Ye G."/>
            <person name="Wang H."/>
            <person name="Shen X."/>
            <person name="Wu K."/>
            <person name="Xie J."/>
            <person name="Altosaar I."/>
        </authorList>
    </citation>
    <scope>NUCLEOTIDE SEQUENCE</scope>
</reference>